<dbReference type="KEGG" id="vna:PN96_01895"/>
<dbReference type="Pfam" id="PF26629">
    <property type="entry name" value="GT2_TM_C"/>
    <property type="match status" value="1"/>
</dbReference>
<keyword evidence="1" id="KW-0472">Membrane</keyword>
<reference evidence="4 5" key="1">
    <citation type="submission" date="2016-07" db="EMBL/GenBank/DDBJ databases">
        <title>Developing Vibrio natriegens as a novel, fast-growing host for biotechnology.</title>
        <authorList>
            <person name="Weinstock M.T."/>
            <person name="Hesek E.D."/>
            <person name="Wilson C.M."/>
            <person name="Gibson D.G."/>
        </authorList>
    </citation>
    <scope>NUCLEOTIDE SEQUENCE [LARGE SCALE GENOMIC DNA]</scope>
    <source>
        <strain evidence="4 5">ATCC 14048</strain>
    </source>
</reference>
<evidence type="ECO:0000313" key="4">
    <source>
        <dbReference type="EMBL" id="ANQ13350.1"/>
    </source>
</evidence>
<keyword evidence="1" id="KW-1133">Transmembrane helix</keyword>
<dbReference type="InterPro" id="IPR029044">
    <property type="entry name" value="Nucleotide-diphossugar_trans"/>
</dbReference>
<feature type="transmembrane region" description="Helical" evidence="1">
    <location>
        <begin position="274"/>
        <end position="295"/>
    </location>
</feature>
<evidence type="ECO:0000313" key="5">
    <source>
        <dbReference type="Proteomes" id="UP000092741"/>
    </source>
</evidence>
<feature type="domain" description="Low-salt glycan biosynthesis hexosyltransferase Agl6 C-terminal transmembrane region" evidence="3">
    <location>
        <begin position="292"/>
        <end position="383"/>
    </location>
</feature>
<feature type="transmembrane region" description="Helical" evidence="1">
    <location>
        <begin position="355"/>
        <end position="385"/>
    </location>
</feature>
<dbReference type="PANTHER" id="PTHR48090">
    <property type="entry name" value="UNDECAPRENYL-PHOSPHATE 4-DEOXY-4-FORMAMIDO-L-ARABINOSE TRANSFERASE-RELATED"/>
    <property type="match status" value="1"/>
</dbReference>
<evidence type="ECO:0000259" key="2">
    <source>
        <dbReference type="Pfam" id="PF00535"/>
    </source>
</evidence>
<dbReference type="RefSeq" id="WP_020334331.1">
    <property type="nucleotide sequence ID" value="NZ_ATFJ01000020.1"/>
</dbReference>
<dbReference type="EMBL" id="CP016345">
    <property type="protein sequence ID" value="ANQ13350.1"/>
    <property type="molecule type" value="Genomic_DNA"/>
</dbReference>
<dbReference type="CDD" id="cd04179">
    <property type="entry name" value="DPM_DPG-synthase_like"/>
    <property type="match status" value="1"/>
</dbReference>
<dbReference type="SUPFAM" id="SSF53448">
    <property type="entry name" value="Nucleotide-diphospho-sugar transferases"/>
    <property type="match status" value="1"/>
</dbReference>
<dbReference type="Gene3D" id="3.90.550.10">
    <property type="entry name" value="Spore Coat Polysaccharide Biosynthesis Protein SpsA, Chain A"/>
    <property type="match status" value="1"/>
</dbReference>
<proteinExistence type="predicted"/>
<dbReference type="PANTHER" id="PTHR48090:SF7">
    <property type="entry name" value="RFBJ PROTEIN"/>
    <property type="match status" value="1"/>
</dbReference>
<evidence type="ECO:0000259" key="3">
    <source>
        <dbReference type="Pfam" id="PF26629"/>
    </source>
</evidence>
<evidence type="ECO:0000256" key="1">
    <source>
        <dbReference type="SAM" id="Phobius"/>
    </source>
</evidence>
<feature type="transmembrane region" description="Helical" evidence="1">
    <location>
        <begin position="239"/>
        <end position="262"/>
    </location>
</feature>
<feature type="domain" description="Glycosyltransferase 2-like" evidence="2">
    <location>
        <begin position="13"/>
        <end position="172"/>
    </location>
</feature>
<name>A0AAN0Y3N0_VIBNA</name>
<organism evidence="4 5">
    <name type="scientific">Vibrio natriegens NBRC 15636 = ATCC 14048 = DSM 759</name>
    <dbReference type="NCBI Taxonomy" id="1219067"/>
    <lineage>
        <taxon>Bacteria</taxon>
        <taxon>Pseudomonadati</taxon>
        <taxon>Pseudomonadota</taxon>
        <taxon>Gammaproteobacteria</taxon>
        <taxon>Vibrionales</taxon>
        <taxon>Vibrionaceae</taxon>
        <taxon>Vibrio</taxon>
    </lineage>
</organism>
<sequence length="391" mass="43766">MAEKMDLNNCELTILMPCLNEAETLNTCIVKAQNFIKNNNINGEILIADNGSTDGSQDIAKENGAIVINVKEKGYGSALLGGINKANGKYIIMGDADDSYDFLKLEEFLSKLRQGFDVVMGNRFKGGIAPKAMPWLHKYIGNPILSYLGRLFFNIPCKDFHCGLRGFNREKIIQLNLRTTGMEFASEMVVRSALSHLKITEVPTTLSPDGRTRPPHLRTWRDGWRHLCFLLMYSPKWLFLYPSTLLFIIGLTTIINLFTGPLTINNVTFENKTFFAGCLCMLISIQCFSIGLFVRRYASERNLLPDSKYKSWLNKITLESGSFIGLSLSGVGLTGFIWCVIQWSEVSFGDLKSDIVSRVMILSMTLLASGIQTFCISFLGSIISIKNLDHN</sequence>
<keyword evidence="1" id="KW-0812">Transmembrane</keyword>
<dbReference type="Pfam" id="PF00535">
    <property type="entry name" value="Glycos_transf_2"/>
    <property type="match status" value="1"/>
</dbReference>
<protein>
    <submittedName>
        <fullName evidence="4">Dolichol-P-glucose synthetase</fullName>
    </submittedName>
</protein>
<gene>
    <name evidence="4" type="ORF">BA890_11385</name>
</gene>
<feature type="transmembrane region" description="Helical" evidence="1">
    <location>
        <begin position="316"/>
        <end position="343"/>
    </location>
</feature>
<dbReference type="InterPro" id="IPR058718">
    <property type="entry name" value="Agl6_TM_C"/>
</dbReference>
<keyword evidence="5" id="KW-1185">Reference proteome</keyword>
<dbReference type="GeneID" id="70911526"/>
<accession>A0AAN0Y3N0</accession>
<dbReference type="InterPro" id="IPR050256">
    <property type="entry name" value="Glycosyltransferase_2"/>
</dbReference>
<dbReference type="InterPro" id="IPR001173">
    <property type="entry name" value="Glyco_trans_2-like"/>
</dbReference>
<dbReference type="AlphaFoldDB" id="A0AAN0Y3N0"/>
<dbReference type="Proteomes" id="UP000092741">
    <property type="component" value="Chromosome 1"/>
</dbReference>